<name>A0A517W4P2_9PLAN</name>
<gene>
    <name evidence="2" type="ORF">V144x_57350</name>
</gene>
<keyword evidence="1" id="KW-1133">Transmembrane helix</keyword>
<protein>
    <submittedName>
        <fullName evidence="2">Uncharacterized protein</fullName>
    </submittedName>
</protein>
<proteinExistence type="predicted"/>
<reference evidence="2 3" key="1">
    <citation type="submission" date="2019-03" db="EMBL/GenBank/DDBJ databases">
        <title>Deep-cultivation of Planctomycetes and their phenomic and genomic characterization uncovers novel biology.</title>
        <authorList>
            <person name="Wiegand S."/>
            <person name="Jogler M."/>
            <person name="Boedeker C."/>
            <person name="Pinto D."/>
            <person name="Vollmers J."/>
            <person name="Rivas-Marin E."/>
            <person name="Kohn T."/>
            <person name="Peeters S.H."/>
            <person name="Heuer A."/>
            <person name="Rast P."/>
            <person name="Oberbeckmann S."/>
            <person name="Bunk B."/>
            <person name="Jeske O."/>
            <person name="Meyerdierks A."/>
            <person name="Storesund J.E."/>
            <person name="Kallscheuer N."/>
            <person name="Luecker S."/>
            <person name="Lage O.M."/>
            <person name="Pohl T."/>
            <person name="Merkel B.J."/>
            <person name="Hornburger P."/>
            <person name="Mueller R.-W."/>
            <person name="Bruemmer F."/>
            <person name="Labrenz M."/>
            <person name="Spormann A.M."/>
            <person name="Op den Camp H."/>
            <person name="Overmann J."/>
            <person name="Amann R."/>
            <person name="Jetten M.S.M."/>
            <person name="Mascher T."/>
            <person name="Medema M.H."/>
            <person name="Devos D.P."/>
            <person name="Kaster A.-K."/>
            <person name="Ovreas L."/>
            <person name="Rohde M."/>
            <person name="Galperin M.Y."/>
            <person name="Jogler C."/>
        </authorList>
    </citation>
    <scope>NUCLEOTIDE SEQUENCE [LARGE SCALE GENOMIC DNA]</scope>
    <source>
        <strain evidence="2 3">V144</strain>
    </source>
</reference>
<dbReference type="Proteomes" id="UP000318704">
    <property type="component" value="Chromosome"/>
</dbReference>
<dbReference type="KEGG" id="gaw:V144x_57350"/>
<keyword evidence="1" id="KW-0472">Membrane</keyword>
<dbReference type="RefSeq" id="WP_144990390.1">
    <property type="nucleotide sequence ID" value="NZ_CP037920.1"/>
</dbReference>
<evidence type="ECO:0000313" key="2">
    <source>
        <dbReference type="EMBL" id="QDU00222.1"/>
    </source>
</evidence>
<feature type="transmembrane region" description="Helical" evidence="1">
    <location>
        <begin position="47"/>
        <end position="64"/>
    </location>
</feature>
<dbReference type="AlphaFoldDB" id="A0A517W4P2"/>
<keyword evidence="1" id="KW-0812">Transmembrane</keyword>
<evidence type="ECO:0000313" key="3">
    <source>
        <dbReference type="Proteomes" id="UP000318704"/>
    </source>
</evidence>
<accession>A0A517W4P2</accession>
<evidence type="ECO:0000256" key="1">
    <source>
        <dbReference type="SAM" id="Phobius"/>
    </source>
</evidence>
<sequence>MFEFEDHHFLEEQLAKAGAASVHSLRNSHRQQVLNAARQARTRRNRLQSLAVISMLFFVMTLFFSTKTPELRESASSHHAPGWPKTIYARGSQVLGLSTTTSQPGAIKTDWNSVQATLKQSCEWGLVDAVVRFRDERAGTIEQIFDRGD</sequence>
<organism evidence="2 3">
    <name type="scientific">Gimesia aquarii</name>
    <dbReference type="NCBI Taxonomy" id="2527964"/>
    <lineage>
        <taxon>Bacteria</taxon>
        <taxon>Pseudomonadati</taxon>
        <taxon>Planctomycetota</taxon>
        <taxon>Planctomycetia</taxon>
        <taxon>Planctomycetales</taxon>
        <taxon>Planctomycetaceae</taxon>
        <taxon>Gimesia</taxon>
    </lineage>
</organism>
<dbReference type="EMBL" id="CP037920">
    <property type="protein sequence ID" value="QDU00222.1"/>
    <property type="molecule type" value="Genomic_DNA"/>
</dbReference>